<gene>
    <name evidence="1" type="ORF">KC19_VG214500</name>
</gene>
<reference evidence="1" key="1">
    <citation type="submission" date="2020-06" db="EMBL/GenBank/DDBJ databases">
        <title>WGS assembly of Ceratodon purpureus strain R40.</title>
        <authorList>
            <person name="Carey S.B."/>
            <person name="Jenkins J."/>
            <person name="Shu S."/>
            <person name="Lovell J.T."/>
            <person name="Sreedasyam A."/>
            <person name="Maumus F."/>
            <person name="Tiley G.P."/>
            <person name="Fernandez-Pozo N."/>
            <person name="Barry K."/>
            <person name="Chen C."/>
            <person name="Wang M."/>
            <person name="Lipzen A."/>
            <person name="Daum C."/>
            <person name="Saski C.A."/>
            <person name="Payton A.C."/>
            <person name="Mcbreen J.C."/>
            <person name="Conrad R.E."/>
            <person name="Kollar L.M."/>
            <person name="Olsson S."/>
            <person name="Huttunen S."/>
            <person name="Landis J.B."/>
            <person name="Wickett N.J."/>
            <person name="Johnson M.G."/>
            <person name="Rensing S.A."/>
            <person name="Grimwood J."/>
            <person name="Schmutz J."/>
            <person name="Mcdaniel S.F."/>
        </authorList>
    </citation>
    <scope>NUCLEOTIDE SEQUENCE</scope>
    <source>
        <strain evidence="1">R40</strain>
    </source>
</reference>
<organism evidence="1 2">
    <name type="scientific">Ceratodon purpureus</name>
    <name type="common">Fire moss</name>
    <name type="synonym">Dicranum purpureum</name>
    <dbReference type="NCBI Taxonomy" id="3225"/>
    <lineage>
        <taxon>Eukaryota</taxon>
        <taxon>Viridiplantae</taxon>
        <taxon>Streptophyta</taxon>
        <taxon>Embryophyta</taxon>
        <taxon>Bryophyta</taxon>
        <taxon>Bryophytina</taxon>
        <taxon>Bryopsida</taxon>
        <taxon>Dicranidae</taxon>
        <taxon>Pseudoditrichales</taxon>
        <taxon>Ditrichaceae</taxon>
        <taxon>Ceratodon</taxon>
    </lineage>
</organism>
<sequence>MPSCVDLKQTKWLSRWEARHTDTEEELQQTPSATGAAYESTAACYDNKGLLLCVSQPASNRNSASQPELRNNCREPELASSCKNYKDSFPYTHIFINILYQKNKNYTPLSCRLGC</sequence>
<protein>
    <submittedName>
        <fullName evidence="1">Uncharacterized protein</fullName>
    </submittedName>
</protein>
<name>A0A8T0HSZ3_CERPU</name>
<dbReference type="Proteomes" id="UP000822688">
    <property type="component" value="Chromosome V"/>
</dbReference>
<dbReference type="AlphaFoldDB" id="A0A8T0HSZ3"/>
<comment type="caution">
    <text evidence="1">The sequence shown here is derived from an EMBL/GenBank/DDBJ whole genome shotgun (WGS) entry which is preliminary data.</text>
</comment>
<evidence type="ECO:0000313" key="2">
    <source>
        <dbReference type="Proteomes" id="UP000822688"/>
    </source>
</evidence>
<evidence type="ECO:0000313" key="1">
    <source>
        <dbReference type="EMBL" id="KAG0573845.1"/>
    </source>
</evidence>
<proteinExistence type="predicted"/>
<keyword evidence="2" id="KW-1185">Reference proteome</keyword>
<accession>A0A8T0HSZ3</accession>
<dbReference type="EMBL" id="CM026426">
    <property type="protein sequence ID" value="KAG0573845.1"/>
    <property type="molecule type" value="Genomic_DNA"/>
</dbReference>